<dbReference type="PANTHER" id="PTHR11552:SF147">
    <property type="entry name" value="CHOLINE DEHYDROGENASE, MITOCHONDRIAL"/>
    <property type="match status" value="1"/>
</dbReference>
<feature type="domain" description="Glucose-methanol-choline oxidoreductase N-terminal" evidence="6">
    <location>
        <begin position="277"/>
        <end position="291"/>
    </location>
</feature>
<dbReference type="STRING" id="667725.A0A0L0GDM4"/>
<name>A0A0L0GDM4_9EUKA</name>
<keyword evidence="3" id="KW-0285">Flavoprotein</keyword>
<dbReference type="OrthoDB" id="269227at2759"/>
<dbReference type="SUPFAM" id="SSF54373">
    <property type="entry name" value="FAD-linked reductases, C-terminal domain"/>
    <property type="match status" value="1"/>
</dbReference>
<evidence type="ECO:0000256" key="3">
    <source>
        <dbReference type="ARBA" id="ARBA00022630"/>
    </source>
</evidence>
<dbReference type="PROSITE" id="PS00624">
    <property type="entry name" value="GMC_OXRED_2"/>
    <property type="match status" value="1"/>
</dbReference>
<dbReference type="SUPFAM" id="SSF51905">
    <property type="entry name" value="FAD/NAD(P)-binding domain"/>
    <property type="match status" value="1"/>
</dbReference>
<keyword evidence="4 5" id="KW-0274">FAD</keyword>
<dbReference type="Pfam" id="PF00732">
    <property type="entry name" value="GMC_oxred_N"/>
    <property type="match status" value="1"/>
</dbReference>
<dbReference type="eggNOG" id="KOG1238">
    <property type="taxonomic scope" value="Eukaryota"/>
</dbReference>
<dbReference type="InterPro" id="IPR000172">
    <property type="entry name" value="GMC_OxRdtase_N"/>
</dbReference>
<dbReference type="Pfam" id="PF05199">
    <property type="entry name" value="GMC_oxred_C"/>
    <property type="match status" value="1"/>
</dbReference>
<evidence type="ECO:0000256" key="4">
    <source>
        <dbReference type="ARBA" id="ARBA00022827"/>
    </source>
</evidence>
<dbReference type="GO" id="GO:0050660">
    <property type="term" value="F:flavin adenine dinucleotide binding"/>
    <property type="evidence" value="ECO:0007669"/>
    <property type="project" value="InterPro"/>
</dbReference>
<evidence type="ECO:0000256" key="2">
    <source>
        <dbReference type="ARBA" id="ARBA00010790"/>
    </source>
</evidence>
<dbReference type="InterPro" id="IPR012132">
    <property type="entry name" value="GMC_OxRdtase"/>
</dbReference>
<dbReference type="GO" id="GO:0016614">
    <property type="term" value="F:oxidoreductase activity, acting on CH-OH group of donors"/>
    <property type="evidence" value="ECO:0007669"/>
    <property type="project" value="InterPro"/>
</dbReference>
<gene>
    <name evidence="7" type="ORF">SARC_00884</name>
</gene>
<sequence length="577" mass="63063">MSLSKSLRSLPASTKQVYDYVVVGGGSAGCVMANRLSSDPNVRVALLETGSDDNTPLIRNPSGFFWTVPYSKKYNHRYWTTPQKNCNGRNMFQPRGRGVGGSSAINAMVYIRGLKYDFTNLWAEENKCNGWEWENVLPIFKELENNDTLKNNAYHGNEGPLHVRTQNHIGPYSKRIVKAGNELGWKTTDDFNGADQSGVGYYQYTQTKGGRCSTGVAFLTPEVRARPNLDVIVDAHTTKVLTEGRRATGVHAVVSGSSDSANPVTFEAKNDVVLCGGAFNSPQLLMLSGIGPKDQLTKYGIDVVHELPGVGQNLQDHADICVNAKTSRISMPLQIGLTNLPSQIKHFFLGLFKKEGVFMGDNQMVGSFFKSKPDIPANDIQMHVAPFYYKDHGATLRYGGGISVKSCYMRPESRGTVGLNSADPMEGPLIDPNYYDVPADFDPMVAAVRKSIELIQTKTLAEDNLVVSGFGDKDVNNLTDNDIKEYLRENTESIYHPVSTCRMGPSSDPMAVVDHSNGLKVHGMEGLRVIDASVMPTVVSGNTNAPTMVIAQKAYNQMVGQDGVVDVTDALLVDNQL</sequence>
<dbReference type="PROSITE" id="PS51257">
    <property type="entry name" value="PROKAR_LIPOPROTEIN"/>
    <property type="match status" value="1"/>
</dbReference>
<protein>
    <recommendedName>
        <fullName evidence="6">Glucose-methanol-choline oxidoreductase N-terminal domain-containing protein</fullName>
    </recommendedName>
</protein>
<evidence type="ECO:0000313" key="7">
    <source>
        <dbReference type="EMBL" id="KNC86991.1"/>
    </source>
</evidence>
<evidence type="ECO:0000256" key="1">
    <source>
        <dbReference type="ARBA" id="ARBA00001974"/>
    </source>
</evidence>
<comment type="similarity">
    <text evidence="2">Belongs to the GMC oxidoreductase family.</text>
</comment>
<organism evidence="7 8">
    <name type="scientific">Sphaeroforma arctica JP610</name>
    <dbReference type="NCBI Taxonomy" id="667725"/>
    <lineage>
        <taxon>Eukaryota</taxon>
        <taxon>Ichthyosporea</taxon>
        <taxon>Ichthyophonida</taxon>
        <taxon>Sphaeroforma</taxon>
    </lineage>
</organism>
<accession>A0A0L0GDM4</accession>
<dbReference type="InterPro" id="IPR007867">
    <property type="entry name" value="GMC_OxRtase_C"/>
</dbReference>
<dbReference type="PANTHER" id="PTHR11552">
    <property type="entry name" value="GLUCOSE-METHANOL-CHOLINE GMC OXIDOREDUCTASE"/>
    <property type="match status" value="1"/>
</dbReference>
<proteinExistence type="inferred from homology"/>
<dbReference type="Gene3D" id="3.50.50.60">
    <property type="entry name" value="FAD/NAD(P)-binding domain"/>
    <property type="match status" value="1"/>
</dbReference>
<dbReference type="Gene3D" id="3.30.410.40">
    <property type="match status" value="1"/>
</dbReference>
<feature type="binding site" evidence="5">
    <location>
        <begin position="106"/>
        <end position="109"/>
    </location>
    <ligand>
        <name>FAD</name>
        <dbReference type="ChEBI" id="CHEBI:57692"/>
    </ligand>
</feature>
<dbReference type="RefSeq" id="XP_014160893.1">
    <property type="nucleotide sequence ID" value="XM_014305418.1"/>
</dbReference>
<evidence type="ECO:0000313" key="8">
    <source>
        <dbReference type="Proteomes" id="UP000054560"/>
    </source>
</evidence>
<evidence type="ECO:0000256" key="5">
    <source>
        <dbReference type="PIRSR" id="PIRSR000137-2"/>
    </source>
</evidence>
<dbReference type="Proteomes" id="UP000054560">
    <property type="component" value="Unassembled WGS sequence"/>
</dbReference>
<dbReference type="AlphaFoldDB" id="A0A0L0GDM4"/>
<reference evidence="7 8" key="1">
    <citation type="submission" date="2011-02" db="EMBL/GenBank/DDBJ databases">
        <title>The Genome Sequence of Sphaeroforma arctica JP610.</title>
        <authorList>
            <consortium name="The Broad Institute Genome Sequencing Platform"/>
            <person name="Russ C."/>
            <person name="Cuomo C."/>
            <person name="Young S.K."/>
            <person name="Zeng Q."/>
            <person name="Gargeya S."/>
            <person name="Alvarado L."/>
            <person name="Berlin A."/>
            <person name="Chapman S.B."/>
            <person name="Chen Z."/>
            <person name="Freedman E."/>
            <person name="Gellesch M."/>
            <person name="Goldberg J."/>
            <person name="Griggs A."/>
            <person name="Gujja S."/>
            <person name="Heilman E."/>
            <person name="Heiman D."/>
            <person name="Howarth C."/>
            <person name="Mehta T."/>
            <person name="Neiman D."/>
            <person name="Pearson M."/>
            <person name="Roberts A."/>
            <person name="Saif S."/>
            <person name="Shea T."/>
            <person name="Shenoy N."/>
            <person name="Sisk P."/>
            <person name="Stolte C."/>
            <person name="Sykes S."/>
            <person name="White J."/>
            <person name="Yandava C."/>
            <person name="Burger G."/>
            <person name="Gray M.W."/>
            <person name="Holland P.W.H."/>
            <person name="King N."/>
            <person name="Lang F.B.F."/>
            <person name="Roger A.J."/>
            <person name="Ruiz-Trillo I."/>
            <person name="Haas B."/>
            <person name="Nusbaum C."/>
            <person name="Birren B."/>
        </authorList>
    </citation>
    <scope>NUCLEOTIDE SEQUENCE [LARGE SCALE GENOMIC DNA]</scope>
    <source>
        <strain evidence="7 8">JP610</strain>
    </source>
</reference>
<dbReference type="InterPro" id="IPR036188">
    <property type="entry name" value="FAD/NAD-bd_sf"/>
</dbReference>
<dbReference type="GeneID" id="25901388"/>
<evidence type="ECO:0000259" key="6">
    <source>
        <dbReference type="PROSITE" id="PS00624"/>
    </source>
</evidence>
<dbReference type="PIRSF" id="PIRSF000137">
    <property type="entry name" value="Alcohol_oxidase"/>
    <property type="match status" value="1"/>
</dbReference>
<comment type="cofactor">
    <cofactor evidence="1 5">
        <name>FAD</name>
        <dbReference type="ChEBI" id="CHEBI:57692"/>
    </cofactor>
</comment>
<keyword evidence="8" id="KW-1185">Reference proteome</keyword>
<dbReference type="EMBL" id="KQ241627">
    <property type="protein sequence ID" value="KNC86991.1"/>
    <property type="molecule type" value="Genomic_DNA"/>
</dbReference>